<dbReference type="PROSITE" id="PS00122">
    <property type="entry name" value="CARBOXYLESTERASE_B_1"/>
    <property type="match status" value="1"/>
</dbReference>
<evidence type="ECO:0000259" key="4">
    <source>
        <dbReference type="Pfam" id="PF00135"/>
    </source>
</evidence>
<evidence type="ECO:0000256" key="2">
    <source>
        <dbReference type="ARBA" id="ARBA00022801"/>
    </source>
</evidence>
<dbReference type="InterPro" id="IPR050309">
    <property type="entry name" value="Type-B_Carboxylest/Lipase"/>
</dbReference>
<name>A0A0N8JYH0_SCLFO</name>
<feature type="domain" description="Carboxylesterase type B" evidence="4">
    <location>
        <begin position="267"/>
        <end position="429"/>
    </location>
</feature>
<dbReference type="PROSITE" id="PS00941">
    <property type="entry name" value="CARBOXYLESTERASE_B_2"/>
    <property type="match status" value="1"/>
</dbReference>
<dbReference type="Gene3D" id="3.40.50.1820">
    <property type="entry name" value="alpha/beta hydrolase"/>
    <property type="match status" value="2"/>
</dbReference>
<sequence>MRPVVTLKKGTLHGEYVTVKGTKQVVEQYLGIPFAQAPVGALRLSAPQPPLSWEGVRDATQQPPLCLQNTDIIADIAKSANMNFSIPHVSEDCLYLNVYTPSDRSADEKLPVMVWIHGGGLIMGGAVLFDGSPLAAYQNVVMIVIQYRLGILGFFSTGDEHAKGNWGFLDQIAALQWVQENIESFGGDPKSVTIFGESAGGMSVSLLMISPLSAGLFHKAIAQSGIANVEITSRHNSSVLAKIMAPPGWEKGMDKQTVLSTVNHTFPTAAGASKLIADEYIRDAKTPEDVRDAFTEMIGDMLFIIPTLRVAIYYRDAGLPVYLYEFQHVPLSQVGKRPSFVKADHADDIAYVFGAPFWNAHVEIVGPFSEEEAELSKNMMAYWANFACTGSPNGPDLVLWPAFGESKEYLKLNLEQTTGTKLKEQHFHFFTVTLPKKLAEIQAASAKP</sequence>
<reference evidence="5 6" key="1">
    <citation type="submission" date="2015-08" db="EMBL/GenBank/DDBJ databases">
        <title>The genome of the Asian arowana (Scleropages formosus).</title>
        <authorList>
            <person name="Tan M.H."/>
            <person name="Gan H.M."/>
            <person name="Croft L.J."/>
            <person name="Austin C.M."/>
        </authorList>
    </citation>
    <scope>NUCLEOTIDE SEQUENCE [LARGE SCALE GENOMIC DNA]</scope>
    <source>
        <strain evidence="5">Aro1</strain>
    </source>
</reference>
<evidence type="ECO:0000313" key="5">
    <source>
        <dbReference type="EMBL" id="KPP66513.1"/>
    </source>
</evidence>
<keyword evidence="2 3" id="KW-0378">Hydrolase</keyword>
<dbReference type="PANTHER" id="PTHR11559">
    <property type="entry name" value="CARBOXYLESTERASE"/>
    <property type="match status" value="1"/>
</dbReference>
<evidence type="ECO:0000313" key="6">
    <source>
        <dbReference type="Proteomes" id="UP000034805"/>
    </source>
</evidence>
<proteinExistence type="inferred from homology"/>
<comment type="caution">
    <text evidence="5">The sequence shown here is derived from an EMBL/GenBank/DDBJ whole genome shotgun (WGS) entry which is preliminary data.</text>
</comment>
<dbReference type="SUPFAM" id="SSF53474">
    <property type="entry name" value="alpha/beta-Hydrolases"/>
    <property type="match status" value="1"/>
</dbReference>
<dbReference type="InterPro" id="IPR019819">
    <property type="entry name" value="Carboxylesterase_B_CS"/>
</dbReference>
<dbReference type="Proteomes" id="UP000034805">
    <property type="component" value="Unassembled WGS sequence"/>
</dbReference>
<dbReference type="STRING" id="113540.ENSSFOP00015035953"/>
<dbReference type="InterPro" id="IPR029058">
    <property type="entry name" value="AB_hydrolase_fold"/>
</dbReference>
<gene>
    <name evidence="5" type="ORF">Z043_114977</name>
</gene>
<dbReference type="InterPro" id="IPR019826">
    <property type="entry name" value="Carboxylesterase_B_AS"/>
</dbReference>
<protein>
    <recommendedName>
        <fullName evidence="3">Carboxylic ester hydrolase</fullName>
        <ecNumber evidence="3">3.1.1.-</ecNumber>
    </recommendedName>
</protein>
<comment type="similarity">
    <text evidence="1 3">Belongs to the type-B carboxylesterase/lipase family.</text>
</comment>
<dbReference type="GO" id="GO:0016787">
    <property type="term" value="F:hydrolase activity"/>
    <property type="evidence" value="ECO:0007669"/>
    <property type="project" value="UniProtKB-KW"/>
</dbReference>
<dbReference type="EC" id="3.1.1.-" evidence="3"/>
<evidence type="ECO:0000256" key="3">
    <source>
        <dbReference type="RuleBase" id="RU361235"/>
    </source>
</evidence>
<feature type="domain" description="Carboxylesterase type B" evidence="4">
    <location>
        <begin position="3"/>
        <end position="245"/>
    </location>
</feature>
<dbReference type="ESTHER" id="9tele-a0a0n8jyh0">
    <property type="family name" value="Carb_B_Chordata"/>
</dbReference>
<dbReference type="EMBL" id="JARO02005595">
    <property type="protein sequence ID" value="KPP66513.1"/>
    <property type="molecule type" value="Genomic_DNA"/>
</dbReference>
<evidence type="ECO:0000256" key="1">
    <source>
        <dbReference type="ARBA" id="ARBA00005964"/>
    </source>
</evidence>
<dbReference type="AlphaFoldDB" id="A0A0N8JYH0"/>
<organism evidence="5 6">
    <name type="scientific">Scleropages formosus</name>
    <name type="common">Asian bonytongue</name>
    <name type="synonym">Osteoglossum formosum</name>
    <dbReference type="NCBI Taxonomy" id="113540"/>
    <lineage>
        <taxon>Eukaryota</taxon>
        <taxon>Metazoa</taxon>
        <taxon>Chordata</taxon>
        <taxon>Craniata</taxon>
        <taxon>Vertebrata</taxon>
        <taxon>Euteleostomi</taxon>
        <taxon>Actinopterygii</taxon>
        <taxon>Neopterygii</taxon>
        <taxon>Teleostei</taxon>
        <taxon>Osteoglossocephala</taxon>
        <taxon>Osteoglossomorpha</taxon>
        <taxon>Osteoglossiformes</taxon>
        <taxon>Osteoglossidae</taxon>
        <taxon>Scleropages</taxon>
    </lineage>
</organism>
<dbReference type="InterPro" id="IPR002018">
    <property type="entry name" value="CarbesteraseB"/>
</dbReference>
<dbReference type="Pfam" id="PF00135">
    <property type="entry name" value="COesterase"/>
    <property type="match status" value="2"/>
</dbReference>
<accession>A0A0N8JYH0</accession>